<keyword evidence="2" id="KW-1185">Reference proteome</keyword>
<protein>
    <submittedName>
        <fullName evidence="1">Uncharacterized protein</fullName>
    </submittedName>
</protein>
<gene>
    <name evidence="1" type="ORF">FEAC_22050</name>
</gene>
<comment type="caution">
    <text evidence="1">The sequence shown here is derived from an EMBL/GenBank/DDBJ whole genome shotgun (WGS) entry which is preliminary data.</text>
</comment>
<sequence>MSGFSRSIFQSEEVFAPLVIDSDDHKHAELGVIPSDLLVDAVGVNVGEGISREATLLPFVGLGLPLDFEGGDDAPLSTIGCQLLGSLALDKL</sequence>
<proteinExistence type="predicted"/>
<dbReference type="EMBL" id="JXUW01000023">
    <property type="protein sequence ID" value="KJE76012.1"/>
    <property type="molecule type" value="Genomic_DNA"/>
</dbReference>
<reference evidence="1 2" key="1">
    <citation type="submission" date="2015-01" db="EMBL/GenBank/DDBJ databases">
        <title>Draft genome of the acidophilic iron oxidizer Ferrimicrobium acidiphilum strain T23.</title>
        <authorList>
            <person name="Poehlein A."/>
            <person name="Eisen S."/>
            <person name="Schloemann M."/>
            <person name="Johnson B.D."/>
            <person name="Daniel R."/>
            <person name="Muehling M."/>
        </authorList>
    </citation>
    <scope>NUCLEOTIDE SEQUENCE [LARGE SCALE GENOMIC DNA]</scope>
    <source>
        <strain evidence="1 2">T23</strain>
    </source>
</reference>
<organism evidence="1 2">
    <name type="scientific">Ferrimicrobium acidiphilum DSM 19497</name>
    <dbReference type="NCBI Taxonomy" id="1121877"/>
    <lineage>
        <taxon>Bacteria</taxon>
        <taxon>Bacillati</taxon>
        <taxon>Actinomycetota</taxon>
        <taxon>Acidimicrobiia</taxon>
        <taxon>Acidimicrobiales</taxon>
        <taxon>Acidimicrobiaceae</taxon>
        <taxon>Ferrimicrobium</taxon>
    </lineage>
</organism>
<name>A0A0D8FUS9_9ACTN</name>
<dbReference type="AlphaFoldDB" id="A0A0D8FUS9"/>
<dbReference type="STRING" id="1121877.FEAC_22050"/>
<evidence type="ECO:0000313" key="1">
    <source>
        <dbReference type="EMBL" id="KJE76012.1"/>
    </source>
</evidence>
<dbReference type="Proteomes" id="UP000032336">
    <property type="component" value="Unassembled WGS sequence"/>
</dbReference>
<accession>A0A0D8FUS9</accession>
<evidence type="ECO:0000313" key="2">
    <source>
        <dbReference type="Proteomes" id="UP000032336"/>
    </source>
</evidence>